<evidence type="ECO:0000259" key="1">
    <source>
        <dbReference type="Pfam" id="PF13614"/>
    </source>
</evidence>
<reference evidence="2" key="1">
    <citation type="journal article" date="2015" name="BMC Genomics">
        <title>Comparative genomics of Fructobacillus spp. and Leuconostoc spp. reveals niche-specific evolution of Fructobacillus spp.</title>
        <authorList>
            <person name="Endo A."/>
            <person name="Tanizawa Y."/>
            <person name="Tanaka N."/>
            <person name="Maeno S."/>
            <person name="Kumar H."/>
            <person name="Shiwa Y."/>
            <person name="Okada S."/>
            <person name="Yoshikawa H."/>
            <person name="Dicks L."/>
            <person name="Nakagawa J."/>
            <person name="Arita M."/>
        </authorList>
    </citation>
    <scope>NUCLEOTIDE SEQUENCE [LARGE SCALE GENOMIC DNA]</scope>
    <source>
        <strain evidence="2">F214-1</strain>
    </source>
</reference>
<proteinExistence type="predicted"/>
<dbReference type="PANTHER" id="PTHR13696:SF99">
    <property type="entry name" value="COBYRINIC ACID AC-DIAMIDE SYNTHASE"/>
    <property type="match status" value="1"/>
</dbReference>
<dbReference type="PANTHER" id="PTHR13696">
    <property type="entry name" value="P-LOOP CONTAINING NUCLEOSIDE TRIPHOSPHATE HYDROLASE"/>
    <property type="match status" value="1"/>
</dbReference>
<accession>A0A3F3H687</accession>
<organism evidence="2">
    <name type="scientific">Fructobacillus tropaeoli</name>
    <dbReference type="NCBI Taxonomy" id="709323"/>
    <lineage>
        <taxon>Bacteria</taxon>
        <taxon>Bacillati</taxon>
        <taxon>Bacillota</taxon>
        <taxon>Bacilli</taxon>
        <taxon>Lactobacillales</taxon>
        <taxon>Lactobacillaceae</taxon>
        <taxon>Fructobacillus</taxon>
    </lineage>
</organism>
<dbReference type="CDD" id="cd02042">
    <property type="entry name" value="ParAB_family"/>
    <property type="match status" value="1"/>
</dbReference>
<evidence type="ECO:0000313" key="2">
    <source>
        <dbReference type="EMBL" id="GAP05042.1"/>
    </source>
</evidence>
<dbReference type="Pfam" id="PF13614">
    <property type="entry name" value="AAA_31"/>
    <property type="match status" value="1"/>
</dbReference>
<dbReference type="RefSeq" id="WP_059394354.1">
    <property type="nucleotide sequence ID" value="NZ_DF968104.1"/>
</dbReference>
<sequence length="239" mass="27347">MKIITINVNKGGAGKTTLAYNLAEFLKQNHRVLLMDFDDSANLTHRYGHFTNLNQTVINLFENGDVRPIQLKSNLDLIAGHRTVEQLKERLNTRRQREIIFGKWLAQNEQELTEQYDYIVIDTENDEGILTQNALIVSDLVIGVAEASKDSFVALLDLKKFVSDLNQDFDVQAKLAFIANKINLSENASKDLLEELQQYEEYRGYLPRRTKLADDMPIIDCVDQNLIKQLTAVFEEVLS</sequence>
<dbReference type="EMBL" id="DF968104">
    <property type="protein sequence ID" value="GAP05042.1"/>
    <property type="molecule type" value="Genomic_DNA"/>
</dbReference>
<name>A0A3F3H687_9LACO</name>
<dbReference type="Gene3D" id="3.40.50.300">
    <property type="entry name" value="P-loop containing nucleotide triphosphate hydrolases"/>
    <property type="match status" value="1"/>
</dbReference>
<gene>
    <name evidence="2" type="ORF">FTRO_0270040</name>
</gene>
<dbReference type="Proteomes" id="UP000064514">
    <property type="component" value="Unassembled WGS sequence"/>
</dbReference>
<dbReference type="InterPro" id="IPR050678">
    <property type="entry name" value="DNA_Partitioning_ATPase"/>
</dbReference>
<dbReference type="SUPFAM" id="SSF52540">
    <property type="entry name" value="P-loop containing nucleoside triphosphate hydrolases"/>
    <property type="match status" value="1"/>
</dbReference>
<protein>
    <recommendedName>
        <fullName evidence="1">AAA domain-containing protein</fullName>
    </recommendedName>
</protein>
<dbReference type="InterPro" id="IPR025669">
    <property type="entry name" value="AAA_dom"/>
</dbReference>
<dbReference type="STRING" id="709323.GCA_001047135_01601"/>
<feature type="domain" description="AAA" evidence="1">
    <location>
        <begin position="1"/>
        <end position="168"/>
    </location>
</feature>
<dbReference type="InterPro" id="IPR027417">
    <property type="entry name" value="P-loop_NTPase"/>
</dbReference>
<dbReference type="AlphaFoldDB" id="A0A3F3H687"/>